<protein>
    <submittedName>
        <fullName evidence="1">Uncharacterized protein</fullName>
    </submittedName>
</protein>
<dbReference type="Proteomes" id="UP000077266">
    <property type="component" value="Unassembled WGS sequence"/>
</dbReference>
<accession>A0A165PIJ8</accession>
<keyword evidence="2" id="KW-1185">Reference proteome</keyword>
<dbReference type="AlphaFoldDB" id="A0A165PIJ8"/>
<evidence type="ECO:0000313" key="1">
    <source>
        <dbReference type="EMBL" id="KZW02228.1"/>
    </source>
</evidence>
<sequence length="150" mass="15884">MSTSFELCRLGVPRCAAPVLCMGAPRHGVLSPWVTSTSCSAGRSADRIVRLSCSPPSFSAIVVPFWVVDALYLAGTCALQSCAPACVARSAHGRAARAVTASLRSLLSLCPPLAPRFCRGAHAARSPRCSRRWVQQHVHVSIYIPSAQPG</sequence>
<dbReference type="EMBL" id="KV425889">
    <property type="protein sequence ID" value="KZW02228.1"/>
    <property type="molecule type" value="Genomic_DNA"/>
</dbReference>
<proteinExistence type="predicted"/>
<gene>
    <name evidence="1" type="ORF">EXIGLDRAFT_735706</name>
</gene>
<feature type="non-terminal residue" evidence="1">
    <location>
        <position position="150"/>
    </location>
</feature>
<organism evidence="1 2">
    <name type="scientific">Exidia glandulosa HHB12029</name>
    <dbReference type="NCBI Taxonomy" id="1314781"/>
    <lineage>
        <taxon>Eukaryota</taxon>
        <taxon>Fungi</taxon>
        <taxon>Dikarya</taxon>
        <taxon>Basidiomycota</taxon>
        <taxon>Agaricomycotina</taxon>
        <taxon>Agaricomycetes</taxon>
        <taxon>Auriculariales</taxon>
        <taxon>Exidiaceae</taxon>
        <taxon>Exidia</taxon>
    </lineage>
</organism>
<evidence type="ECO:0000313" key="2">
    <source>
        <dbReference type="Proteomes" id="UP000077266"/>
    </source>
</evidence>
<reference evidence="1 2" key="1">
    <citation type="journal article" date="2016" name="Mol. Biol. Evol.">
        <title>Comparative Genomics of Early-Diverging Mushroom-Forming Fungi Provides Insights into the Origins of Lignocellulose Decay Capabilities.</title>
        <authorList>
            <person name="Nagy L.G."/>
            <person name="Riley R."/>
            <person name="Tritt A."/>
            <person name="Adam C."/>
            <person name="Daum C."/>
            <person name="Floudas D."/>
            <person name="Sun H."/>
            <person name="Yadav J.S."/>
            <person name="Pangilinan J."/>
            <person name="Larsson K.H."/>
            <person name="Matsuura K."/>
            <person name="Barry K."/>
            <person name="Labutti K."/>
            <person name="Kuo R."/>
            <person name="Ohm R.A."/>
            <person name="Bhattacharya S.S."/>
            <person name="Shirouzu T."/>
            <person name="Yoshinaga Y."/>
            <person name="Martin F.M."/>
            <person name="Grigoriev I.V."/>
            <person name="Hibbett D.S."/>
        </authorList>
    </citation>
    <scope>NUCLEOTIDE SEQUENCE [LARGE SCALE GENOMIC DNA]</scope>
    <source>
        <strain evidence="1 2">HHB12029</strain>
    </source>
</reference>
<name>A0A165PIJ8_EXIGL</name>
<dbReference type="InParanoid" id="A0A165PIJ8"/>